<sequence length="522" mass="59684">MNILLSIIDCLKILAQAIRFSILNIAIENNNSLLIQILGYVNPFYIFNRKIPPGLRIKNFLESLGPMFIKFGQLLSTRTDVVPVKITSHLKELTDQCKPFATNDAKKIIERSLNIKIDEVFKDFEDTPLAAASLAQVHKAKIKKTNEKVVIKVLRPGIHKRVKRNVRVMRTAGFLINLLYKDSNRLNLNDVIDDYEKTIFRELDLKVEAANTTVTKKNFADSDLLFIPKVFWDHTRVNVLTLEEIDGIACTDVESMDKLGINRKALAENGVKIFLDQVFRDNFFHADMHPGNIFVSKENTELPSYIAIDCAIVGSLSREDQYNLARMLQATLKQDYVKLSELFIGAGWVSSQTNKSELEQALRATCEPIFEKPLSEIEFGSLLLYLFDSTRQFGLSVQPSLILLQKTLIHIEGMGREIYKDLDFWGLAEPYLDQWINKQFSPIKLREFLENNHYEILEKASSFPGEIFDLLDNIKFLANDGKKNADRVKILETGLQNHRKWQNLTILTLVGIIMFLLGTILS</sequence>
<dbReference type="InterPro" id="IPR004147">
    <property type="entry name" value="ABC1_dom"/>
</dbReference>
<accession>A0A838XV93</accession>
<dbReference type="Pfam" id="PF03109">
    <property type="entry name" value="ABC1"/>
    <property type="match status" value="1"/>
</dbReference>
<keyword evidence="2" id="KW-1133">Transmembrane helix</keyword>
<comment type="caution">
    <text evidence="4">The sequence shown here is derived from an EMBL/GenBank/DDBJ whole genome shotgun (WGS) entry which is preliminary data.</text>
</comment>
<dbReference type="AlphaFoldDB" id="A0A838XV93"/>
<feature type="domain" description="ABC1 atypical kinase-like" evidence="3">
    <location>
        <begin position="93"/>
        <end position="341"/>
    </location>
</feature>
<keyword evidence="2" id="KW-0812">Transmembrane</keyword>
<proteinExistence type="inferred from homology"/>
<organism evidence="4 5">
    <name type="scientific">SAR86 cluster bacterium</name>
    <dbReference type="NCBI Taxonomy" id="2030880"/>
    <lineage>
        <taxon>Bacteria</taxon>
        <taxon>Pseudomonadati</taxon>
        <taxon>Pseudomonadota</taxon>
        <taxon>Gammaproteobacteria</taxon>
        <taxon>SAR86 cluster</taxon>
    </lineage>
</organism>
<dbReference type="InterPro" id="IPR011009">
    <property type="entry name" value="Kinase-like_dom_sf"/>
</dbReference>
<dbReference type="PANTHER" id="PTHR10566:SF113">
    <property type="entry name" value="PROTEIN ACTIVITY OF BC1 COMPLEX KINASE 7, CHLOROPLASTIC"/>
    <property type="match status" value="1"/>
</dbReference>
<dbReference type="SUPFAM" id="SSF56112">
    <property type="entry name" value="Protein kinase-like (PK-like)"/>
    <property type="match status" value="1"/>
</dbReference>
<evidence type="ECO:0000259" key="3">
    <source>
        <dbReference type="Pfam" id="PF03109"/>
    </source>
</evidence>
<reference evidence="4 5" key="1">
    <citation type="submission" date="2020-06" db="EMBL/GenBank/DDBJ databases">
        <title>Dysbiosis in marine aquaculture revealed through microbiome analysis: reverse ecology for environmental sustainability.</title>
        <authorList>
            <person name="Haro-Moreno J.M."/>
            <person name="Coutinho F.H."/>
            <person name="Zaragoza-Solas A."/>
            <person name="Picazo A."/>
            <person name="Almagro-Moreno S."/>
            <person name="Lopez-Perez M."/>
        </authorList>
    </citation>
    <scope>NUCLEOTIDE SEQUENCE [LARGE SCALE GENOMIC DNA]</scope>
    <source>
        <strain evidence="4">MCMED-G41</strain>
    </source>
</reference>
<dbReference type="EMBL" id="JACETL010000025">
    <property type="protein sequence ID" value="MBA4692631.1"/>
    <property type="molecule type" value="Genomic_DNA"/>
</dbReference>
<evidence type="ECO:0000256" key="1">
    <source>
        <dbReference type="ARBA" id="ARBA00009670"/>
    </source>
</evidence>
<dbReference type="PANTHER" id="PTHR10566">
    <property type="entry name" value="CHAPERONE-ACTIVITY OF BC1 COMPLEX CABC1 -RELATED"/>
    <property type="match status" value="1"/>
</dbReference>
<feature type="transmembrane region" description="Helical" evidence="2">
    <location>
        <begin position="501"/>
        <end position="521"/>
    </location>
</feature>
<gene>
    <name evidence="4" type="ORF">H2072_02665</name>
</gene>
<evidence type="ECO:0000313" key="4">
    <source>
        <dbReference type="EMBL" id="MBA4692631.1"/>
    </source>
</evidence>
<evidence type="ECO:0000256" key="2">
    <source>
        <dbReference type="SAM" id="Phobius"/>
    </source>
</evidence>
<evidence type="ECO:0000313" key="5">
    <source>
        <dbReference type="Proteomes" id="UP000551848"/>
    </source>
</evidence>
<protein>
    <submittedName>
        <fullName evidence="4">2-polyprenylphenol hydroxylase</fullName>
    </submittedName>
</protein>
<keyword evidence="2" id="KW-0472">Membrane</keyword>
<dbReference type="Proteomes" id="UP000551848">
    <property type="component" value="Unassembled WGS sequence"/>
</dbReference>
<name>A0A838XV93_9GAMM</name>
<dbReference type="InterPro" id="IPR050154">
    <property type="entry name" value="UbiB_kinase"/>
</dbReference>
<comment type="similarity">
    <text evidence="1">Belongs to the protein kinase superfamily. ADCK protein kinase family.</text>
</comment>